<dbReference type="InterPro" id="IPR003663">
    <property type="entry name" value="Sugar/inositol_transpt"/>
</dbReference>
<dbReference type="PROSITE" id="PS00217">
    <property type="entry name" value="SUGAR_TRANSPORT_2"/>
    <property type="match status" value="1"/>
</dbReference>
<evidence type="ECO:0000256" key="4">
    <source>
        <dbReference type="ARBA" id="ARBA00022692"/>
    </source>
</evidence>
<feature type="transmembrane region" description="Helical" evidence="8">
    <location>
        <begin position="263"/>
        <end position="288"/>
    </location>
</feature>
<protein>
    <recommendedName>
        <fullName evidence="10">Major facilitator superfamily (MFS) profile domain-containing protein</fullName>
    </recommendedName>
</protein>
<dbReference type="Gene3D" id="1.20.1250.20">
    <property type="entry name" value="MFS general substrate transporter like domains"/>
    <property type="match status" value="1"/>
</dbReference>
<dbReference type="NCBIfam" id="TIGR00879">
    <property type="entry name" value="SP"/>
    <property type="match status" value="1"/>
</dbReference>
<feature type="transmembrane region" description="Helical" evidence="8">
    <location>
        <begin position="179"/>
        <end position="201"/>
    </location>
</feature>
<feature type="transmembrane region" description="Helical" evidence="8">
    <location>
        <begin position="53"/>
        <end position="78"/>
    </location>
</feature>
<feature type="transmembrane region" description="Helical" evidence="8">
    <location>
        <begin position="90"/>
        <end position="111"/>
    </location>
</feature>
<dbReference type="SUPFAM" id="SSF103473">
    <property type="entry name" value="MFS general substrate transporter"/>
    <property type="match status" value="1"/>
</dbReference>
<keyword evidence="9" id="KW-0732">Signal</keyword>
<comment type="subcellular location">
    <subcellularLocation>
        <location evidence="1">Cell membrane</location>
        <topology evidence="1">Multi-pass membrane protein</topology>
    </subcellularLocation>
</comment>
<feature type="chain" id="PRO_5043382666" description="Major facilitator superfamily (MFS) profile domain-containing protein" evidence="9">
    <location>
        <begin position="19"/>
        <end position="503"/>
    </location>
</feature>
<organism evidence="11 12">
    <name type="scientific">Calicophoron daubneyi</name>
    <name type="common">Rumen fluke</name>
    <name type="synonym">Paramphistomum daubneyi</name>
    <dbReference type="NCBI Taxonomy" id="300641"/>
    <lineage>
        <taxon>Eukaryota</taxon>
        <taxon>Metazoa</taxon>
        <taxon>Spiralia</taxon>
        <taxon>Lophotrochozoa</taxon>
        <taxon>Platyhelminthes</taxon>
        <taxon>Trematoda</taxon>
        <taxon>Digenea</taxon>
        <taxon>Plagiorchiida</taxon>
        <taxon>Pronocephalata</taxon>
        <taxon>Paramphistomoidea</taxon>
        <taxon>Paramphistomidae</taxon>
        <taxon>Calicophoron</taxon>
    </lineage>
</organism>
<feature type="signal peptide" evidence="9">
    <location>
        <begin position="1"/>
        <end position="18"/>
    </location>
</feature>
<dbReference type="AlphaFoldDB" id="A0AAV2TR14"/>
<feature type="transmembrane region" description="Helical" evidence="8">
    <location>
        <begin position="117"/>
        <end position="139"/>
    </location>
</feature>
<dbReference type="PANTHER" id="PTHR23503:SF8">
    <property type="entry name" value="FACILITATED GLUCOSE TRANSPORTER PROTEIN 1"/>
    <property type="match status" value="1"/>
</dbReference>
<dbReference type="PANTHER" id="PTHR23503">
    <property type="entry name" value="SOLUTE CARRIER FAMILY 2"/>
    <property type="match status" value="1"/>
</dbReference>
<evidence type="ECO:0000259" key="10">
    <source>
        <dbReference type="PROSITE" id="PS50850"/>
    </source>
</evidence>
<sequence>MMGCKLAFIFTAITLGTSFQFGYHTGVINQPLNLISDFIRDVTISRGGSQDDAYTTTMVSICVTTWLVGGMIGGIFGGFIANKFGRKRSIIYLSFPCLLGCLLMMTCKVAGSFEMLIVGRLFVGLACGAYTAVGPMYLAELAHPSSRGAAGVLNQLVTAGSLLFSQVLAMPIVMSTEQLWPILLGLSCIPCVISVVCLLFCPESPRYLFLIKNDPVSAQEVLLRLRGPSSDVQAELDGMSRESEAVTRKARVLDLWHVPHLRLALVIAIVAQMGQQLSGINGIFYYSVKLFESNGLSPDQANYASIGTGGALFLITLVSIFIIDRTGRRVLLIGGLIVAFFCLIIFTGCMIGKTLGEVQWPAYVAIVVIYVFVCGFGIGAGSIPWFIVAELFPQDTRDAATSVAVLTNWLCNIVVGLGFIQLIKYIGIYSFVPFIIILVFVIGFLIVYLPETKGRTPTSIEAELKQILQRRGCRRRTPSFTEFPTTVSEVDATAEDSLKPAMA</sequence>
<dbReference type="GO" id="GO:0005353">
    <property type="term" value="F:fructose transmembrane transporter activity"/>
    <property type="evidence" value="ECO:0007669"/>
    <property type="project" value="UniProtKB-ARBA"/>
</dbReference>
<comment type="similarity">
    <text evidence="7">Belongs to the major facilitator superfamily. Sugar transporter (TC 2.A.1.1) family.</text>
</comment>
<dbReference type="InterPro" id="IPR036259">
    <property type="entry name" value="MFS_trans_sf"/>
</dbReference>
<dbReference type="InterPro" id="IPR005828">
    <property type="entry name" value="MFS_sugar_transport-like"/>
</dbReference>
<accession>A0AAV2TR14</accession>
<evidence type="ECO:0000313" key="11">
    <source>
        <dbReference type="EMBL" id="CAL5139389.1"/>
    </source>
</evidence>
<comment type="caution">
    <text evidence="11">The sequence shown here is derived from an EMBL/GenBank/DDBJ whole genome shotgun (WGS) entry which is preliminary data.</text>
</comment>
<dbReference type="Proteomes" id="UP001497525">
    <property type="component" value="Unassembled WGS sequence"/>
</dbReference>
<proteinExistence type="inferred from homology"/>
<reference evidence="11" key="1">
    <citation type="submission" date="2024-06" db="EMBL/GenBank/DDBJ databases">
        <authorList>
            <person name="Liu X."/>
            <person name="Lenzi L."/>
            <person name="Haldenby T S."/>
            <person name="Uol C."/>
        </authorList>
    </citation>
    <scope>NUCLEOTIDE SEQUENCE</scope>
</reference>
<evidence type="ECO:0000256" key="9">
    <source>
        <dbReference type="SAM" id="SignalP"/>
    </source>
</evidence>
<feature type="transmembrane region" description="Helical" evidence="8">
    <location>
        <begin position="300"/>
        <end position="323"/>
    </location>
</feature>
<dbReference type="InterPro" id="IPR005829">
    <property type="entry name" value="Sugar_transporter_CS"/>
</dbReference>
<gene>
    <name evidence="11" type="ORF">CDAUBV1_LOCUS14418</name>
</gene>
<evidence type="ECO:0000256" key="6">
    <source>
        <dbReference type="ARBA" id="ARBA00023136"/>
    </source>
</evidence>
<evidence type="ECO:0000256" key="2">
    <source>
        <dbReference type="ARBA" id="ARBA00022448"/>
    </source>
</evidence>
<dbReference type="FunFam" id="1.20.1250.20:FF:001511">
    <property type="entry name" value="Solute carrier family 2, facilitated glucose transporter member 5"/>
    <property type="match status" value="1"/>
</dbReference>
<evidence type="ECO:0000256" key="1">
    <source>
        <dbReference type="ARBA" id="ARBA00004651"/>
    </source>
</evidence>
<dbReference type="EMBL" id="CAXLJL010000600">
    <property type="protein sequence ID" value="CAL5139389.1"/>
    <property type="molecule type" value="Genomic_DNA"/>
</dbReference>
<keyword evidence="2 7" id="KW-0813">Transport</keyword>
<feature type="transmembrane region" description="Helical" evidence="8">
    <location>
        <begin position="426"/>
        <end position="449"/>
    </location>
</feature>
<dbReference type="Pfam" id="PF00083">
    <property type="entry name" value="Sugar_tr"/>
    <property type="match status" value="1"/>
</dbReference>
<keyword evidence="3" id="KW-1003">Cell membrane</keyword>
<evidence type="ECO:0000256" key="8">
    <source>
        <dbReference type="SAM" id="Phobius"/>
    </source>
</evidence>
<dbReference type="GO" id="GO:1990539">
    <property type="term" value="P:fructose import across plasma membrane"/>
    <property type="evidence" value="ECO:0007669"/>
    <property type="project" value="UniProtKB-ARBA"/>
</dbReference>
<evidence type="ECO:0000313" key="12">
    <source>
        <dbReference type="Proteomes" id="UP001497525"/>
    </source>
</evidence>
<keyword evidence="4 8" id="KW-0812">Transmembrane</keyword>
<evidence type="ECO:0000256" key="7">
    <source>
        <dbReference type="RuleBase" id="RU003346"/>
    </source>
</evidence>
<dbReference type="InterPro" id="IPR045263">
    <property type="entry name" value="GLUT"/>
</dbReference>
<keyword evidence="6 8" id="KW-0472">Membrane</keyword>
<dbReference type="PRINTS" id="PR00171">
    <property type="entry name" value="SUGRTRNSPORT"/>
</dbReference>
<evidence type="ECO:0000256" key="5">
    <source>
        <dbReference type="ARBA" id="ARBA00022989"/>
    </source>
</evidence>
<feature type="transmembrane region" description="Helical" evidence="8">
    <location>
        <begin position="330"/>
        <end position="356"/>
    </location>
</feature>
<dbReference type="InterPro" id="IPR020846">
    <property type="entry name" value="MFS_dom"/>
</dbReference>
<dbReference type="PROSITE" id="PS50850">
    <property type="entry name" value="MFS"/>
    <property type="match status" value="1"/>
</dbReference>
<feature type="domain" description="Major facilitator superfamily (MFS) profile" evidence="10">
    <location>
        <begin position="10"/>
        <end position="453"/>
    </location>
</feature>
<dbReference type="GO" id="GO:0005886">
    <property type="term" value="C:plasma membrane"/>
    <property type="evidence" value="ECO:0007669"/>
    <property type="project" value="UniProtKB-SubCell"/>
</dbReference>
<name>A0AAV2TR14_CALDB</name>
<feature type="transmembrane region" description="Helical" evidence="8">
    <location>
        <begin position="151"/>
        <end position="173"/>
    </location>
</feature>
<evidence type="ECO:0000256" key="3">
    <source>
        <dbReference type="ARBA" id="ARBA00022475"/>
    </source>
</evidence>
<feature type="transmembrane region" description="Helical" evidence="8">
    <location>
        <begin position="399"/>
        <end position="420"/>
    </location>
</feature>
<keyword evidence="5 8" id="KW-1133">Transmembrane helix</keyword>
<feature type="transmembrane region" description="Helical" evidence="8">
    <location>
        <begin position="362"/>
        <end position="387"/>
    </location>
</feature>